<organism evidence="2 3">
    <name type="scientific">Seminavis robusta</name>
    <dbReference type="NCBI Taxonomy" id="568900"/>
    <lineage>
        <taxon>Eukaryota</taxon>
        <taxon>Sar</taxon>
        <taxon>Stramenopiles</taxon>
        <taxon>Ochrophyta</taxon>
        <taxon>Bacillariophyta</taxon>
        <taxon>Bacillariophyceae</taxon>
        <taxon>Bacillariophycidae</taxon>
        <taxon>Naviculales</taxon>
        <taxon>Naviculaceae</taxon>
        <taxon>Seminavis</taxon>
    </lineage>
</organism>
<dbReference type="Proteomes" id="UP001153069">
    <property type="component" value="Unassembled WGS sequence"/>
</dbReference>
<comment type="caution">
    <text evidence="2">The sequence shown here is derived from an EMBL/GenBank/DDBJ whole genome shotgun (WGS) entry which is preliminary data.</text>
</comment>
<dbReference type="EMBL" id="CAICTM010000913">
    <property type="protein sequence ID" value="CAB9518208.1"/>
    <property type="molecule type" value="Genomic_DNA"/>
</dbReference>
<evidence type="ECO:0000256" key="1">
    <source>
        <dbReference type="SAM" id="MobiDB-lite"/>
    </source>
</evidence>
<dbReference type="AlphaFoldDB" id="A0A9N8ECB7"/>
<sequence>MRLLCSFENDYRYAYLDRNFYLSRDCKGKKIRTKVKFTTKSSEYDRDQLTYKVTRNAVLVVQYCKCPTWEDNGYSIARPTRTGRKFSQELSSIQQKPHVQDRFIVLFAPDHIHRSEKPGVILSDGQNPGVPKYSLQDRDEIYGLENRFCTGLSPRDLDDIAVGLAPDVDWVQAGENHEPEEPETETEDAPEEEAQVIEVEVNESNPEQRQVIVYLPDSDSE</sequence>
<evidence type="ECO:0000313" key="2">
    <source>
        <dbReference type="EMBL" id="CAB9518208.1"/>
    </source>
</evidence>
<gene>
    <name evidence="2" type="ORF">SEMRO_915_G219650.1</name>
</gene>
<protein>
    <submittedName>
        <fullName evidence="2">Uncharacterized protein</fullName>
    </submittedName>
</protein>
<name>A0A9N8ECB7_9STRA</name>
<accession>A0A9N8ECB7</accession>
<feature type="region of interest" description="Disordered" evidence="1">
    <location>
        <begin position="172"/>
        <end position="221"/>
    </location>
</feature>
<proteinExistence type="predicted"/>
<feature type="compositionally biased region" description="Acidic residues" evidence="1">
    <location>
        <begin position="178"/>
        <end position="195"/>
    </location>
</feature>
<reference evidence="2" key="1">
    <citation type="submission" date="2020-06" db="EMBL/GenBank/DDBJ databases">
        <authorList>
            <consortium name="Plant Systems Biology data submission"/>
        </authorList>
    </citation>
    <scope>NUCLEOTIDE SEQUENCE</scope>
    <source>
        <strain evidence="2">D6</strain>
    </source>
</reference>
<evidence type="ECO:0000313" key="3">
    <source>
        <dbReference type="Proteomes" id="UP001153069"/>
    </source>
</evidence>
<keyword evidence="3" id="KW-1185">Reference proteome</keyword>